<comment type="caution">
    <text evidence="7">The sequence shown here is derived from an EMBL/GenBank/DDBJ whole genome shotgun (WGS) entry which is preliminary data.</text>
</comment>
<dbReference type="InterPro" id="IPR036852">
    <property type="entry name" value="Peptidase_S8/S53_dom_sf"/>
</dbReference>
<comment type="similarity">
    <text evidence="1 5">Belongs to the peptidase S8 family.</text>
</comment>
<reference evidence="7" key="1">
    <citation type="submission" date="2019-10" db="EMBL/GenBank/DDBJ databases">
        <title>Draft genome sequece of Microseira wollei NIES-4236.</title>
        <authorList>
            <person name="Yamaguchi H."/>
            <person name="Suzuki S."/>
            <person name="Kawachi M."/>
        </authorList>
    </citation>
    <scope>NUCLEOTIDE SEQUENCE</scope>
    <source>
        <strain evidence="7">NIES-4236</strain>
    </source>
</reference>
<evidence type="ECO:0000259" key="6">
    <source>
        <dbReference type="Pfam" id="PF00082"/>
    </source>
</evidence>
<dbReference type="EMBL" id="BLAY01000044">
    <property type="protein sequence ID" value="GET38394.1"/>
    <property type="molecule type" value="Genomic_DNA"/>
</dbReference>
<name>A0AAV3WHH0_9CYAN</name>
<dbReference type="PROSITE" id="PS00137">
    <property type="entry name" value="SUBTILASE_HIS"/>
    <property type="match status" value="1"/>
</dbReference>
<evidence type="ECO:0000256" key="2">
    <source>
        <dbReference type="ARBA" id="ARBA00022670"/>
    </source>
</evidence>
<dbReference type="GO" id="GO:0004252">
    <property type="term" value="F:serine-type endopeptidase activity"/>
    <property type="evidence" value="ECO:0007669"/>
    <property type="project" value="InterPro"/>
</dbReference>
<accession>A0AAV3WHH0</accession>
<evidence type="ECO:0000256" key="3">
    <source>
        <dbReference type="ARBA" id="ARBA00022801"/>
    </source>
</evidence>
<keyword evidence="8" id="KW-1185">Reference proteome</keyword>
<keyword evidence="2 7" id="KW-0645">Protease</keyword>
<dbReference type="Proteomes" id="UP001050975">
    <property type="component" value="Unassembled WGS sequence"/>
</dbReference>
<dbReference type="Gene3D" id="3.40.50.200">
    <property type="entry name" value="Peptidase S8/S53 domain"/>
    <property type="match status" value="1"/>
</dbReference>
<organism evidence="7 8">
    <name type="scientific">Microseira wollei NIES-4236</name>
    <dbReference type="NCBI Taxonomy" id="2530354"/>
    <lineage>
        <taxon>Bacteria</taxon>
        <taxon>Bacillati</taxon>
        <taxon>Cyanobacteriota</taxon>
        <taxon>Cyanophyceae</taxon>
        <taxon>Oscillatoriophycideae</taxon>
        <taxon>Aerosakkonematales</taxon>
        <taxon>Aerosakkonemataceae</taxon>
        <taxon>Microseira</taxon>
    </lineage>
</organism>
<dbReference type="PROSITE" id="PS51892">
    <property type="entry name" value="SUBTILASE"/>
    <property type="match status" value="1"/>
</dbReference>
<evidence type="ECO:0000313" key="7">
    <source>
        <dbReference type="EMBL" id="GET38394.1"/>
    </source>
</evidence>
<dbReference type="InterPro" id="IPR000209">
    <property type="entry name" value="Peptidase_S8/S53_dom"/>
</dbReference>
<gene>
    <name evidence="7" type="ORF">MiSe_31520</name>
</gene>
<dbReference type="InterPro" id="IPR015500">
    <property type="entry name" value="Peptidase_S8_subtilisin-rel"/>
</dbReference>
<sequence length="286" mass="30255">MNQPLSFGLNQGQAVSRFVEVRQNFSSSGLNEKPALSQHPFNSNFGYGLVDAAGAVAAAIGRSPFAEVPALGGNNWGLDAIKAPEVWHQGYRGQGTVVAVIDTGVDYTHSDLDRNIWVNPNEIPGNNLDDDRNGFVDDVRGWDFVTDDSAPMDEQGHGTHVAGIIAAENNGFGTTGVAFNAKIMPVRVLGESGGSQSDIAAGIRYAVDNGADVINLSLGGDFTSRQEANAIRYAAEKGVVVVMAAGNESKSQPVYPARYSTNYGIAVGAVNRNNQMPGFCKPEIHS</sequence>
<dbReference type="Pfam" id="PF00082">
    <property type="entry name" value="Peptidase_S8"/>
    <property type="match status" value="1"/>
</dbReference>
<evidence type="ECO:0000256" key="4">
    <source>
        <dbReference type="ARBA" id="ARBA00022825"/>
    </source>
</evidence>
<keyword evidence="4" id="KW-0720">Serine protease</keyword>
<keyword evidence="3" id="KW-0378">Hydrolase</keyword>
<evidence type="ECO:0000313" key="8">
    <source>
        <dbReference type="Proteomes" id="UP001050975"/>
    </source>
</evidence>
<comment type="caution">
    <text evidence="5">Lacks conserved residue(s) required for the propagation of feature annotation.</text>
</comment>
<proteinExistence type="inferred from homology"/>
<dbReference type="InterPro" id="IPR051048">
    <property type="entry name" value="Peptidase_S8/S53_subtilisin"/>
</dbReference>
<dbReference type="GO" id="GO:0006508">
    <property type="term" value="P:proteolysis"/>
    <property type="evidence" value="ECO:0007669"/>
    <property type="project" value="UniProtKB-KW"/>
</dbReference>
<dbReference type="InterPro" id="IPR023827">
    <property type="entry name" value="Peptidase_S8_Asp-AS"/>
</dbReference>
<dbReference type="PANTHER" id="PTHR43399">
    <property type="entry name" value="SUBTILISIN-RELATED"/>
    <property type="match status" value="1"/>
</dbReference>
<feature type="domain" description="Peptidase S8/S53" evidence="6">
    <location>
        <begin position="93"/>
        <end position="279"/>
    </location>
</feature>
<evidence type="ECO:0000256" key="5">
    <source>
        <dbReference type="PROSITE-ProRule" id="PRU01240"/>
    </source>
</evidence>
<dbReference type="SUPFAM" id="SSF52743">
    <property type="entry name" value="Subtilisin-like"/>
    <property type="match status" value="1"/>
</dbReference>
<dbReference type="InterPro" id="IPR022398">
    <property type="entry name" value="Peptidase_S8_His-AS"/>
</dbReference>
<evidence type="ECO:0000256" key="1">
    <source>
        <dbReference type="ARBA" id="ARBA00011073"/>
    </source>
</evidence>
<dbReference type="PANTHER" id="PTHR43399:SF4">
    <property type="entry name" value="CELL WALL-ASSOCIATED PROTEASE"/>
    <property type="match status" value="1"/>
</dbReference>
<dbReference type="PRINTS" id="PR00723">
    <property type="entry name" value="SUBTILISIN"/>
</dbReference>
<dbReference type="AlphaFoldDB" id="A0AAV3WHH0"/>
<dbReference type="PROSITE" id="PS00136">
    <property type="entry name" value="SUBTILASE_ASP"/>
    <property type="match status" value="1"/>
</dbReference>
<protein>
    <submittedName>
        <fullName evidence="7">Protease</fullName>
    </submittedName>
</protein>